<dbReference type="InterPro" id="IPR000257">
    <property type="entry name" value="Uroporphyrinogen_deCOase"/>
</dbReference>
<dbReference type="AlphaFoldDB" id="A0A3B1C1C8"/>
<reference evidence="2" key="1">
    <citation type="submission" date="2018-06" db="EMBL/GenBank/DDBJ databases">
        <authorList>
            <person name="Zhirakovskaya E."/>
        </authorList>
    </citation>
    <scope>NUCLEOTIDE SEQUENCE</scope>
</reference>
<accession>A0A3B1C1C8</accession>
<protein>
    <recommendedName>
        <fullName evidence="1">Uroporphyrinogen decarboxylase (URO-D) domain-containing protein</fullName>
    </recommendedName>
</protein>
<evidence type="ECO:0000313" key="2">
    <source>
        <dbReference type="EMBL" id="VAX21892.1"/>
    </source>
</evidence>
<evidence type="ECO:0000259" key="1">
    <source>
        <dbReference type="Pfam" id="PF01208"/>
    </source>
</evidence>
<dbReference type="EMBL" id="UOGD01000208">
    <property type="protein sequence ID" value="VAX21892.1"/>
    <property type="molecule type" value="Genomic_DNA"/>
</dbReference>
<proteinExistence type="predicted"/>
<feature type="non-terminal residue" evidence="2">
    <location>
        <position position="259"/>
    </location>
</feature>
<dbReference type="Pfam" id="PF01208">
    <property type="entry name" value="URO-D"/>
    <property type="match status" value="1"/>
</dbReference>
<dbReference type="InterPro" id="IPR038071">
    <property type="entry name" value="UROD/MetE-like_sf"/>
</dbReference>
<dbReference type="GO" id="GO:0004853">
    <property type="term" value="F:uroporphyrinogen decarboxylase activity"/>
    <property type="evidence" value="ECO:0007669"/>
    <property type="project" value="InterPro"/>
</dbReference>
<sequence>MTKKFDNSIADSQATVVEAISPENFDFEAYVDYDKSMQGKSREFWQKDSGVLVYRRMRVAEVYSYGSKDMKNSLELQLGALQKSMEYKADIPNFLEPWYGIGTIAASYGASYHWAEGQAPAIKSLFASVKDALEYDPVPVSQTDIGRHTLEMIEYFLDKTKGKLPLSLTDTQSPLNAACNIVDISGFMMDTFMNPDGIKEFLNRMADLLIDFTHEQLKLIGNNIVWPGHGFASSREFSGIGMSDDNMLMLSGESYVDLV</sequence>
<name>A0A3B1C1C8_9ZZZZ</name>
<dbReference type="SUPFAM" id="SSF51726">
    <property type="entry name" value="UROD/MetE-like"/>
    <property type="match status" value="1"/>
</dbReference>
<organism evidence="2">
    <name type="scientific">hydrothermal vent metagenome</name>
    <dbReference type="NCBI Taxonomy" id="652676"/>
    <lineage>
        <taxon>unclassified sequences</taxon>
        <taxon>metagenomes</taxon>
        <taxon>ecological metagenomes</taxon>
    </lineage>
</organism>
<feature type="domain" description="Uroporphyrinogen decarboxylase (URO-D)" evidence="1">
    <location>
        <begin position="100"/>
        <end position="218"/>
    </location>
</feature>
<dbReference type="Gene3D" id="3.20.20.210">
    <property type="match status" value="1"/>
</dbReference>
<gene>
    <name evidence="2" type="ORF">MNBD_IGNAVI01-1640</name>
</gene>
<dbReference type="GO" id="GO:0006779">
    <property type="term" value="P:porphyrin-containing compound biosynthetic process"/>
    <property type="evidence" value="ECO:0007669"/>
    <property type="project" value="InterPro"/>
</dbReference>